<proteinExistence type="predicted"/>
<dbReference type="AlphaFoldDB" id="F4R823"/>
<evidence type="ECO:0000313" key="2">
    <source>
        <dbReference type="Proteomes" id="UP000001072"/>
    </source>
</evidence>
<organism evidence="2">
    <name type="scientific">Melampsora larici-populina (strain 98AG31 / pathotype 3-4-7)</name>
    <name type="common">Poplar leaf rust fungus</name>
    <dbReference type="NCBI Taxonomy" id="747676"/>
    <lineage>
        <taxon>Eukaryota</taxon>
        <taxon>Fungi</taxon>
        <taxon>Dikarya</taxon>
        <taxon>Basidiomycota</taxon>
        <taxon>Pucciniomycotina</taxon>
        <taxon>Pucciniomycetes</taxon>
        <taxon>Pucciniales</taxon>
        <taxon>Melampsoraceae</taxon>
        <taxon>Melampsora</taxon>
    </lineage>
</organism>
<keyword evidence="2" id="KW-1185">Reference proteome</keyword>
<protein>
    <submittedName>
        <fullName evidence="1">Uncharacterized protein</fullName>
    </submittedName>
</protein>
<sequence length="158" mass="17747">MPHLPIDLIANPFSNCFSVFTFVAPYALDVIENASKKEQDNQTWKDEVLKESVTRLKSSIESIQKEIAKLLLSPESRDLQESEKERLLSFLGDAKKEINVVYNRLETLKAQVVDSDLEKDLHILDAKITGHGKAFQKLIVACGGDGFYGECDGYNPDE</sequence>
<dbReference type="EMBL" id="GL883092">
    <property type="protein sequence ID" value="EGG11691.1"/>
    <property type="molecule type" value="Genomic_DNA"/>
</dbReference>
<evidence type="ECO:0000313" key="1">
    <source>
        <dbReference type="EMBL" id="EGG11691.1"/>
    </source>
</evidence>
<accession>F4R823</accession>
<dbReference type="RefSeq" id="XP_007405326.1">
    <property type="nucleotide sequence ID" value="XM_007405264.1"/>
</dbReference>
<dbReference type="HOGENOM" id="CLU_1731892_0_0_1"/>
<dbReference type="GeneID" id="18921656"/>
<reference evidence="2" key="1">
    <citation type="journal article" date="2011" name="Proc. Natl. Acad. Sci. U.S.A.">
        <title>Obligate biotrophy features unraveled by the genomic analysis of rust fungi.</title>
        <authorList>
            <person name="Duplessis S."/>
            <person name="Cuomo C.A."/>
            <person name="Lin Y.-C."/>
            <person name="Aerts A."/>
            <person name="Tisserant E."/>
            <person name="Veneault-Fourrey C."/>
            <person name="Joly D.L."/>
            <person name="Hacquard S."/>
            <person name="Amselem J."/>
            <person name="Cantarel B.L."/>
            <person name="Chiu R."/>
            <person name="Coutinho P.M."/>
            <person name="Feau N."/>
            <person name="Field M."/>
            <person name="Frey P."/>
            <person name="Gelhaye E."/>
            <person name="Goldberg J."/>
            <person name="Grabherr M.G."/>
            <person name="Kodira C.D."/>
            <person name="Kohler A."/>
            <person name="Kuees U."/>
            <person name="Lindquist E.A."/>
            <person name="Lucas S.M."/>
            <person name="Mago R."/>
            <person name="Mauceli E."/>
            <person name="Morin E."/>
            <person name="Murat C."/>
            <person name="Pangilinan J.L."/>
            <person name="Park R."/>
            <person name="Pearson M."/>
            <person name="Quesneville H."/>
            <person name="Rouhier N."/>
            <person name="Sakthikumar S."/>
            <person name="Salamov A.A."/>
            <person name="Schmutz J."/>
            <person name="Selles B."/>
            <person name="Shapiro H."/>
            <person name="Tanguay P."/>
            <person name="Tuskan G.A."/>
            <person name="Henrissat B."/>
            <person name="Van de Peer Y."/>
            <person name="Rouze P."/>
            <person name="Ellis J.G."/>
            <person name="Dodds P.N."/>
            <person name="Schein J.E."/>
            <person name="Zhong S."/>
            <person name="Hamelin R.C."/>
            <person name="Grigoriev I.V."/>
            <person name="Szabo L.J."/>
            <person name="Martin F."/>
        </authorList>
    </citation>
    <scope>NUCLEOTIDE SEQUENCE [LARGE SCALE GENOMIC DNA]</scope>
    <source>
        <strain evidence="2">98AG31 / pathotype 3-4-7</strain>
    </source>
</reference>
<dbReference type="InParanoid" id="F4R823"/>
<gene>
    <name evidence="1" type="ORF">MELLADRAFT_102368</name>
</gene>
<dbReference type="Proteomes" id="UP000001072">
    <property type="component" value="Unassembled WGS sequence"/>
</dbReference>
<name>F4R823_MELLP</name>
<dbReference type="KEGG" id="mlr:MELLADRAFT_102368"/>
<dbReference type="VEuPathDB" id="FungiDB:MELLADRAFT_102368"/>